<keyword evidence="4" id="KW-0378">Hydrolase</keyword>
<dbReference type="PIRSF" id="PIRSF001221">
    <property type="entry name" value="Amidase_fungi"/>
    <property type="match status" value="1"/>
</dbReference>
<dbReference type="Gene3D" id="3.90.1300.10">
    <property type="entry name" value="Amidase signature (AS) domain"/>
    <property type="match status" value="1"/>
</dbReference>
<dbReference type="OrthoDB" id="6428749at2759"/>
<dbReference type="InterPro" id="IPR023631">
    <property type="entry name" value="Amidase_dom"/>
</dbReference>
<dbReference type="eggNOG" id="KOG1212">
    <property type="taxonomic scope" value="Eukaryota"/>
</dbReference>
<evidence type="ECO:0000259" key="7">
    <source>
        <dbReference type="Pfam" id="PF01425"/>
    </source>
</evidence>
<proteinExistence type="inferred from homology"/>
<feature type="domain" description="Amidase" evidence="7">
    <location>
        <begin position="83"/>
        <end position="549"/>
    </location>
</feature>
<feature type="binding site" evidence="6">
    <location>
        <position position="214"/>
    </location>
    <ligand>
        <name>substrate</name>
    </ligand>
</feature>
<feature type="active site" description="Charge relay system" evidence="5">
    <location>
        <position position="214"/>
    </location>
</feature>
<comment type="catalytic activity">
    <reaction evidence="1">
        <text>a monocarboxylic acid amide + H2O = a monocarboxylate + NH4(+)</text>
        <dbReference type="Rhea" id="RHEA:12020"/>
        <dbReference type="ChEBI" id="CHEBI:15377"/>
        <dbReference type="ChEBI" id="CHEBI:28938"/>
        <dbReference type="ChEBI" id="CHEBI:35757"/>
        <dbReference type="ChEBI" id="CHEBI:83628"/>
        <dbReference type="EC" id="3.5.1.4"/>
    </reaction>
</comment>
<comment type="similarity">
    <text evidence="2">Belongs to the amidase family.</text>
</comment>
<feature type="binding site" evidence="6">
    <location>
        <begin position="235"/>
        <end position="238"/>
    </location>
    <ligand>
        <name>substrate</name>
    </ligand>
</feature>
<dbReference type="EC" id="3.5.1.4" evidence="3"/>
<dbReference type="VEuPathDB" id="FungiDB:G647_07896"/>
<dbReference type="PANTHER" id="PTHR46072:SF11">
    <property type="entry name" value="AMIDASE-RELATED"/>
    <property type="match status" value="1"/>
</dbReference>
<feature type="binding site" evidence="6">
    <location>
        <position position="188"/>
    </location>
    <ligand>
        <name>substrate</name>
    </ligand>
</feature>
<comment type="caution">
    <text evidence="8">The sequence shown here is derived from an EMBL/GenBank/DDBJ whole genome shotgun (WGS) entry which is preliminary data.</text>
</comment>
<gene>
    <name evidence="8" type="primary">amdS</name>
    <name evidence="8" type="ORF">CLCR_05688</name>
</gene>
<dbReference type="PROSITE" id="PS00571">
    <property type="entry name" value="AMIDASES"/>
    <property type="match status" value="1"/>
</dbReference>
<dbReference type="AlphaFoldDB" id="A0A1C1C9N9"/>
<dbReference type="InterPro" id="IPR036928">
    <property type="entry name" value="AS_sf"/>
</dbReference>
<evidence type="ECO:0000256" key="1">
    <source>
        <dbReference type="ARBA" id="ARBA00001311"/>
    </source>
</evidence>
<evidence type="ECO:0000313" key="8">
    <source>
        <dbReference type="EMBL" id="OCT45243.1"/>
    </source>
</evidence>
<dbReference type="Proteomes" id="UP000094526">
    <property type="component" value="Unassembled WGS sequence"/>
</dbReference>
<dbReference type="SUPFAM" id="SSF75304">
    <property type="entry name" value="Amidase signature (AS) enzymes"/>
    <property type="match status" value="1"/>
</dbReference>
<name>A0A1C1C9N9_9EURO</name>
<evidence type="ECO:0000256" key="6">
    <source>
        <dbReference type="PIRSR" id="PIRSR001221-2"/>
    </source>
</evidence>
<dbReference type="InterPro" id="IPR020556">
    <property type="entry name" value="Amidase_CS"/>
</dbReference>
<reference evidence="9" key="1">
    <citation type="submission" date="2015-07" db="EMBL/GenBank/DDBJ databases">
        <authorList>
            <person name="Teixeira M.M."/>
            <person name="Souza R.C."/>
            <person name="Almeida L.G."/>
            <person name="Vicente V.A."/>
            <person name="de Hoog S."/>
            <person name="Bocca A.L."/>
            <person name="de Almeida S.R."/>
            <person name="Vasconcelos A.T."/>
            <person name="Felipe M.S."/>
        </authorList>
    </citation>
    <scope>NUCLEOTIDE SEQUENCE [LARGE SCALE GENOMIC DNA]</scope>
    <source>
        <strain evidence="9">KSF</strain>
    </source>
</reference>
<dbReference type="EMBL" id="LGRB01000020">
    <property type="protein sequence ID" value="OCT45243.1"/>
    <property type="molecule type" value="Genomic_DNA"/>
</dbReference>
<sequence length="563" mass="61728">MATTTTTATYDYKEASAIARKRRAASIAAFYQTPGWKEEELPQNLTEFALKSGYYTDDELQIIQAEADVILDKIKTKAWTALEVTKAHCKASALAQELTNCVTEVLYPEAIERATYLDDYLARTGHTIGPLHGLPISLKDCFITAPHPSSNGMAAFANEPLHKDSLLVTMLRDLGAVFYVKTNVPVAMMMAETNNNVWGETRNPLHKHLSPGGSSGGEGALIAFKASPLGVGTDIGGSVRIPAAWCNLYGLKPSFGRYPHYGAKPGIAGQEYILAVSGPMSRSLKTLQLYSEALLSEAVSPWEYDHKALPIPWRKNVIQPPGRKLRFGLIGVEDGLVHVHPPVERALKMTQEALEKQGHEVIPWSTEDHEAIVKNLQAAFFDLGGAAIMDIVKPYGEPIFPSMEGYALAAAAGEGELGPTKMRMMNIRRNELQKAYLDRWNATATDGKPRLDGLICATSPWAAPRLGETQRSGLYVGYTGFVNFLDFTACTFPVTFADKELDKARDMETFKPLSDIDGRIQKDYDADFYHGAPVALQIVGRRLEEEKVLEMCGVIADALKATS</sequence>
<feature type="active site" description="Charge relay system" evidence="5">
    <location>
        <position position="139"/>
    </location>
</feature>
<evidence type="ECO:0000256" key="5">
    <source>
        <dbReference type="PIRSR" id="PIRSR001221-1"/>
    </source>
</evidence>
<dbReference type="PANTHER" id="PTHR46072">
    <property type="entry name" value="AMIDASE-RELATED-RELATED"/>
    <property type="match status" value="1"/>
</dbReference>
<keyword evidence="9" id="KW-1185">Reference proteome</keyword>
<protein>
    <recommendedName>
        <fullName evidence="3">amidase</fullName>
        <ecNumber evidence="3">3.5.1.4</ecNumber>
    </recommendedName>
</protein>
<accession>A0A1C1C9N9</accession>
<dbReference type="GO" id="GO:0004040">
    <property type="term" value="F:amidase activity"/>
    <property type="evidence" value="ECO:0007669"/>
    <property type="project" value="UniProtKB-EC"/>
</dbReference>
<organism evidence="8 9">
    <name type="scientific">Cladophialophora carrionii</name>
    <dbReference type="NCBI Taxonomy" id="86049"/>
    <lineage>
        <taxon>Eukaryota</taxon>
        <taxon>Fungi</taxon>
        <taxon>Dikarya</taxon>
        <taxon>Ascomycota</taxon>
        <taxon>Pezizomycotina</taxon>
        <taxon>Eurotiomycetes</taxon>
        <taxon>Chaetothyriomycetidae</taxon>
        <taxon>Chaetothyriales</taxon>
        <taxon>Herpotrichiellaceae</taxon>
        <taxon>Cladophialophora</taxon>
    </lineage>
</organism>
<dbReference type="Pfam" id="PF01425">
    <property type="entry name" value="Amidase"/>
    <property type="match status" value="1"/>
</dbReference>
<evidence type="ECO:0000256" key="2">
    <source>
        <dbReference type="ARBA" id="ARBA00009199"/>
    </source>
</evidence>
<feature type="active site" description="Acyl-ester intermediate" evidence="5">
    <location>
        <position position="238"/>
    </location>
</feature>
<evidence type="ECO:0000256" key="4">
    <source>
        <dbReference type="ARBA" id="ARBA00022801"/>
    </source>
</evidence>
<evidence type="ECO:0000256" key="3">
    <source>
        <dbReference type="ARBA" id="ARBA00012922"/>
    </source>
</evidence>
<dbReference type="VEuPathDB" id="FungiDB:CLCR_05688"/>
<evidence type="ECO:0000313" key="9">
    <source>
        <dbReference type="Proteomes" id="UP000094526"/>
    </source>
</evidence>
<dbReference type="STRING" id="86049.A0A1C1C9N9"/>